<evidence type="ECO:0000256" key="5">
    <source>
        <dbReference type="ARBA" id="ARBA00023211"/>
    </source>
</evidence>
<dbReference type="CDD" id="cd07037">
    <property type="entry name" value="TPP_PYR_MenD"/>
    <property type="match status" value="1"/>
</dbReference>
<dbReference type="PIRSF" id="PIRSF004983">
    <property type="entry name" value="MenD"/>
    <property type="match status" value="1"/>
</dbReference>
<dbReference type="EMBL" id="CAEZWV010000022">
    <property type="protein sequence ID" value="CAB4675883.1"/>
    <property type="molecule type" value="Genomic_DNA"/>
</dbReference>
<dbReference type="GO" id="GO:0046872">
    <property type="term" value="F:metal ion binding"/>
    <property type="evidence" value="ECO:0007669"/>
    <property type="project" value="UniProtKB-KW"/>
</dbReference>
<proteinExistence type="inferred from homology"/>
<keyword evidence="4" id="KW-0786">Thiamine pyrophosphate</keyword>
<feature type="domain" description="Menaquinone biosynthesis protein MenD middle" evidence="8">
    <location>
        <begin position="213"/>
        <end position="385"/>
    </location>
</feature>
<organism evidence="9">
    <name type="scientific">freshwater metagenome</name>
    <dbReference type="NCBI Taxonomy" id="449393"/>
    <lineage>
        <taxon>unclassified sequences</taxon>
        <taxon>metagenomes</taxon>
        <taxon>ecological metagenomes</taxon>
    </lineage>
</organism>
<dbReference type="GO" id="GO:0030976">
    <property type="term" value="F:thiamine pyrophosphate binding"/>
    <property type="evidence" value="ECO:0007669"/>
    <property type="project" value="InterPro"/>
</dbReference>
<dbReference type="Gene3D" id="3.40.50.970">
    <property type="match status" value="2"/>
</dbReference>
<evidence type="ECO:0000313" key="9">
    <source>
        <dbReference type="EMBL" id="CAB4675883.1"/>
    </source>
</evidence>
<gene>
    <name evidence="9" type="ORF">UFOPK2295_01098</name>
</gene>
<evidence type="ECO:0000259" key="7">
    <source>
        <dbReference type="Pfam" id="PF02776"/>
    </source>
</evidence>
<feature type="domain" description="Thiamine pyrophosphate enzyme N-terminal TPP-binding" evidence="7">
    <location>
        <begin position="21"/>
        <end position="125"/>
    </location>
</feature>
<dbReference type="InterPro" id="IPR032264">
    <property type="entry name" value="MenD_middle"/>
</dbReference>
<keyword evidence="1" id="KW-0808">Transferase</keyword>
<name>A0A6J6MUF9_9ZZZZ</name>
<dbReference type="Gene3D" id="3.40.50.1220">
    <property type="entry name" value="TPP-binding domain"/>
    <property type="match status" value="1"/>
</dbReference>
<dbReference type="SUPFAM" id="SSF52467">
    <property type="entry name" value="DHS-like NAD/FAD-binding domain"/>
    <property type="match status" value="1"/>
</dbReference>
<dbReference type="Pfam" id="PF02775">
    <property type="entry name" value="TPP_enzyme_C"/>
    <property type="match status" value="1"/>
</dbReference>
<reference evidence="9" key="1">
    <citation type="submission" date="2020-05" db="EMBL/GenBank/DDBJ databases">
        <authorList>
            <person name="Chiriac C."/>
            <person name="Salcher M."/>
            <person name="Ghai R."/>
            <person name="Kavagutti S V."/>
        </authorList>
    </citation>
    <scope>NUCLEOTIDE SEQUENCE</scope>
</reference>
<dbReference type="InterPro" id="IPR004433">
    <property type="entry name" value="MenaQ_synth_MenD"/>
</dbReference>
<evidence type="ECO:0000259" key="8">
    <source>
        <dbReference type="Pfam" id="PF16582"/>
    </source>
</evidence>
<keyword evidence="3" id="KW-0460">Magnesium</keyword>
<feature type="domain" description="Thiamine pyrophosphate enzyme TPP-binding" evidence="6">
    <location>
        <begin position="420"/>
        <end position="534"/>
    </location>
</feature>
<evidence type="ECO:0000259" key="6">
    <source>
        <dbReference type="Pfam" id="PF02775"/>
    </source>
</evidence>
<sequence length="561" mass="59280">MSSIGDTASTFCATLVDEWIHSGVRHAVLAPGSRSTPLAIALAARSEIRVHLFHDERSASFAALGLGLSTSIPVVLLCTSGTAATHFHGAVVEAHQSNVPMIVCTADRPPELRDVGAPQTIEQTHLFGSAVRWFHDPGVPSMDAASSWRALAARCVSSSTGSRPGPVHLNLPFREPLVGVPTDMPDRRQTGVGRVVRPAVVSETDVLPLFEMVNGRRGVIVAGRGASPEVLTLAKKLGWPVFADARSDLRVCDESVVVAFDAVLRSSRFADSHFPDIVLRVGEPPASKVTAQWIQRSGTVVVQLQNTEMVVDPDHSAALTLVADIASAAAALASLMTAPIDGWLSDWTTAETVAQKAIDSWCDHNWSEPSNARVVTSTIKQGNNLVVSSSMPIRDVEWFGSVTPGVQVFSNRGTNGIDGVISTAIGVALGTGVSTTVLIGDVACVHDSNGLWALMQRDVDLKVVVTNNDGGSIFSFLPQAGVVDNATFELLYGTPHGVAFEHLAYAHGVPFKRATHGASLAEALATPGTMLIEVPFDRSMNVSQHEALNTSIVQAVESATA</sequence>
<protein>
    <submittedName>
        <fullName evidence="9">Unannotated protein</fullName>
    </submittedName>
</protein>
<dbReference type="InterPro" id="IPR029035">
    <property type="entry name" value="DHS-like_NAD/FAD-binding_dom"/>
</dbReference>
<accession>A0A6J6MUF9</accession>
<dbReference type="Pfam" id="PF16582">
    <property type="entry name" value="TPP_enzyme_M_2"/>
    <property type="match status" value="1"/>
</dbReference>
<dbReference type="GO" id="GO:0070204">
    <property type="term" value="F:2-succinyl-5-enolpyruvyl-6-hydroxy-3-cyclohexene-1-carboxylic-acid synthase activity"/>
    <property type="evidence" value="ECO:0007669"/>
    <property type="project" value="InterPro"/>
</dbReference>
<dbReference type="PANTHER" id="PTHR42916">
    <property type="entry name" value="2-SUCCINYL-5-ENOLPYRUVYL-6-HYDROXY-3-CYCLOHEXENE-1-CARBOXYLATE SYNTHASE"/>
    <property type="match status" value="1"/>
</dbReference>
<dbReference type="NCBIfam" id="TIGR00173">
    <property type="entry name" value="menD"/>
    <property type="match status" value="1"/>
</dbReference>
<dbReference type="SUPFAM" id="SSF52518">
    <property type="entry name" value="Thiamin diphosphate-binding fold (THDP-binding)"/>
    <property type="match status" value="2"/>
</dbReference>
<dbReference type="InterPro" id="IPR011766">
    <property type="entry name" value="TPP_enzyme_TPP-bd"/>
</dbReference>
<dbReference type="PANTHER" id="PTHR42916:SF1">
    <property type="entry name" value="PROTEIN PHYLLO, CHLOROPLASTIC"/>
    <property type="match status" value="1"/>
</dbReference>
<dbReference type="Pfam" id="PF02776">
    <property type="entry name" value="TPP_enzyme_N"/>
    <property type="match status" value="1"/>
</dbReference>
<dbReference type="GO" id="GO:0009234">
    <property type="term" value="P:menaquinone biosynthetic process"/>
    <property type="evidence" value="ECO:0007669"/>
    <property type="project" value="InterPro"/>
</dbReference>
<dbReference type="HAMAP" id="MF_01659">
    <property type="entry name" value="MenD"/>
    <property type="match status" value="1"/>
</dbReference>
<evidence type="ECO:0000256" key="1">
    <source>
        <dbReference type="ARBA" id="ARBA00022679"/>
    </source>
</evidence>
<dbReference type="InterPro" id="IPR012001">
    <property type="entry name" value="Thiamin_PyroP_enz_TPP-bd_dom"/>
</dbReference>
<keyword evidence="5" id="KW-0464">Manganese</keyword>
<evidence type="ECO:0000256" key="3">
    <source>
        <dbReference type="ARBA" id="ARBA00022842"/>
    </source>
</evidence>
<dbReference type="CDD" id="cd02009">
    <property type="entry name" value="TPP_SHCHC_synthase"/>
    <property type="match status" value="1"/>
</dbReference>
<evidence type="ECO:0000256" key="2">
    <source>
        <dbReference type="ARBA" id="ARBA00022723"/>
    </source>
</evidence>
<evidence type="ECO:0000256" key="4">
    <source>
        <dbReference type="ARBA" id="ARBA00023052"/>
    </source>
</evidence>
<keyword evidence="2" id="KW-0479">Metal-binding</keyword>
<dbReference type="AlphaFoldDB" id="A0A6J6MUF9"/>
<dbReference type="InterPro" id="IPR029061">
    <property type="entry name" value="THDP-binding"/>
</dbReference>